<evidence type="ECO:0000313" key="3">
    <source>
        <dbReference type="Proteomes" id="UP001225356"/>
    </source>
</evidence>
<accession>A0ABT9QMK4</accession>
<organism evidence="2 3">
    <name type="scientific">Streptosporangium lutulentum</name>
    <dbReference type="NCBI Taxonomy" id="1461250"/>
    <lineage>
        <taxon>Bacteria</taxon>
        <taxon>Bacillati</taxon>
        <taxon>Actinomycetota</taxon>
        <taxon>Actinomycetes</taxon>
        <taxon>Streptosporangiales</taxon>
        <taxon>Streptosporangiaceae</taxon>
        <taxon>Streptosporangium</taxon>
    </lineage>
</organism>
<evidence type="ECO:0000256" key="1">
    <source>
        <dbReference type="SAM" id="SignalP"/>
    </source>
</evidence>
<name>A0ABT9QMK4_9ACTN</name>
<reference evidence="2 3" key="1">
    <citation type="submission" date="2023-07" db="EMBL/GenBank/DDBJ databases">
        <title>Sequencing the genomes of 1000 actinobacteria strains.</title>
        <authorList>
            <person name="Klenk H.-P."/>
        </authorList>
    </citation>
    <scope>NUCLEOTIDE SEQUENCE [LARGE SCALE GENOMIC DNA]</scope>
    <source>
        <strain evidence="2 3">DSM 46740</strain>
    </source>
</reference>
<protein>
    <submittedName>
        <fullName evidence="2">Uncharacterized protein</fullName>
    </submittedName>
</protein>
<dbReference type="RefSeq" id="WP_307565031.1">
    <property type="nucleotide sequence ID" value="NZ_JAUSQU010000001.1"/>
</dbReference>
<keyword evidence="3" id="KW-1185">Reference proteome</keyword>
<sequence length="56" mass="6091">MLPTPKTSRFVPFLLTALALFFIVREPAHAAQFATNAFTGLMTVTESLMTFASNLG</sequence>
<comment type="caution">
    <text evidence="2">The sequence shown here is derived from an EMBL/GenBank/DDBJ whole genome shotgun (WGS) entry which is preliminary data.</text>
</comment>
<dbReference type="EMBL" id="JAUSQU010000001">
    <property type="protein sequence ID" value="MDP9847992.1"/>
    <property type="molecule type" value="Genomic_DNA"/>
</dbReference>
<proteinExistence type="predicted"/>
<gene>
    <name evidence="2" type="ORF">J2853_007203</name>
</gene>
<keyword evidence="1" id="KW-0732">Signal</keyword>
<feature type="signal peptide" evidence="1">
    <location>
        <begin position="1"/>
        <end position="30"/>
    </location>
</feature>
<evidence type="ECO:0000313" key="2">
    <source>
        <dbReference type="EMBL" id="MDP9847992.1"/>
    </source>
</evidence>
<feature type="chain" id="PRO_5047021408" evidence="1">
    <location>
        <begin position="31"/>
        <end position="56"/>
    </location>
</feature>
<dbReference type="Proteomes" id="UP001225356">
    <property type="component" value="Unassembled WGS sequence"/>
</dbReference>